<accession>A0A9R1BFT0</accession>
<organism evidence="3 4">
    <name type="scientific">Triticum turgidum subsp. durum</name>
    <name type="common">Durum wheat</name>
    <name type="synonym">Triticum durum</name>
    <dbReference type="NCBI Taxonomy" id="4567"/>
    <lineage>
        <taxon>Eukaryota</taxon>
        <taxon>Viridiplantae</taxon>
        <taxon>Streptophyta</taxon>
        <taxon>Embryophyta</taxon>
        <taxon>Tracheophyta</taxon>
        <taxon>Spermatophyta</taxon>
        <taxon>Magnoliopsida</taxon>
        <taxon>Liliopsida</taxon>
        <taxon>Poales</taxon>
        <taxon>Poaceae</taxon>
        <taxon>BOP clade</taxon>
        <taxon>Pooideae</taxon>
        <taxon>Triticodae</taxon>
        <taxon>Triticeae</taxon>
        <taxon>Triticinae</taxon>
        <taxon>Triticum</taxon>
    </lineage>
</organism>
<dbReference type="InterPro" id="IPR001810">
    <property type="entry name" value="F-box_dom"/>
</dbReference>
<dbReference type="EMBL" id="LT934122">
    <property type="protein sequence ID" value="VAI63049.1"/>
    <property type="molecule type" value="Genomic_DNA"/>
</dbReference>
<evidence type="ECO:0000256" key="1">
    <source>
        <dbReference type="SAM" id="MobiDB-lite"/>
    </source>
</evidence>
<name>A0A9R1BFT0_TRITD</name>
<dbReference type="Proteomes" id="UP000324705">
    <property type="component" value="Chromosome 6B"/>
</dbReference>
<reference evidence="3 4" key="1">
    <citation type="submission" date="2017-09" db="EMBL/GenBank/DDBJ databases">
        <authorList>
            <consortium name="International Durum Wheat Genome Sequencing Consortium (IDWGSC)"/>
            <person name="Milanesi L."/>
        </authorList>
    </citation>
    <scope>NUCLEOTIDE SEQUENCE [LARGE SCALE GENOMIC DNA]</scope>
    <source>
        <strain evidence="4">cv. Svevo</strain>
    </source>
</reference>
<feature type="region of interest" description="Disordered" evidence="1">
    <location>
        <begin position="1"/>
        <end position="49"/>
    </location>
</feature>
<keyword evidence="4" id="KW-1185">Reference proteome</keyword>
<protein>
    <recommendedName>
        <fullName evidence="2">F-box domain-containing protein</fullName>
    </recommendedName>
</protein>
<dbReference type="Gramene" id="TRITD6Bv1G219190.1">
    <property type="protein sequence ID" value="TRITD6Bv1G219190.1"/>
    <property type="gene ID" value="TRITD6Bv1G219190"/>
</dbReference>
<dbReference type="OMA" id="EFSCMIC"/>
<feature type="domain" description="F-box" evidence="2">
    <location>
        <begin position="56"/>
        <end position="103"/>
    </location>
</feature>
<proteinExistence type="predicted"/>
<dbReference type="Gene3D" id="3.80.10.10">
    <property type="entry name" value="Ribonuclease Inhibitor"/>
    <property type="match status" value="1"/>
</dbReference>
<dbReference type="SUPFAM" id="SSF52047">
    <property type="entry name" value="RNI-like"/>
    <property type="match status" value="1"/>
</dbReference>
<dbReference type="Pfam" id="PF00646">
    <property type="entry name" value="F-box"/>
    <property type="match status" value="1"/>
</dbReference>
<sequence>MVAPRRRRRSPSGPDGRPHTGGGERSAGGAMASEQKAANRVSINRPALPPKLNAGADRISGLPDHLLLKILERLDLREAVRAGVLSTRWRHLPKHLSRVDLDVAHFQGATPLEATDAFTGAVRSLLAGVPLAESGALKSLVLGFYMPSSPHLNTIGRLVQDVVSLGQTECLEFRTSLPPPEPLLDEIARQFMSFCRAYQVAFSWLTSLALERLVFDHSDITELISACGRLRHLSLCAFRLVDPHSVLKIDVPHSGIQELEFSFVGCMLIELISVPKLRKVWCHYWFSQNPPLSFGYVPELRFVRLSSRARAWQEPFALSECLSRSASNLSILALNFSCQMIWILPEHPKKLTAMFRNLTSVFLWDIFNECDLNWTLFILEAAPCLQCIDLSRHSCIETPDNSAEKTNVMWEPSKDFKHLNLKLLGIQGCEDEDKVTNYVRLVMERAVRPLIIKLQDEFPCRDCNATNLDRSKADKASRRRIKERLAHESSSFVEIII</sequence>
<dbReference type="InterPro" id="IPR032675">
    <property type="entry name" value="LRR_dom_sf"/>
</dbReference>
<dbReference type="Gene3D" id="1.20.1280.50">
    <property type="match status" value="1"/>
</dbReference>
<gene>
    <name evidence="3" type="ORF">TRITD_6Bv1G219190</name>
</gene>
<dbReference type="SUPFAM" id="SSF81383">
    <property type="entry name" value="F-box domain"/>
    <property type="match status" value="1"/>
</dbReference>
<feature type="compositionally biased region" description="Basic residues" evidence="1">
    <location>
        <begin position="1"/>
        <end position="10"/>
    </location>
</feature>
<dbReference type="PANTHER" id="PTHR32153">
    <property type="entry name" value="OJ000223_09.16 PROTEIN"/>
    <property type="match status" value="1"/>
</dbReference>
<dbReference type="InterPro" id="IPR036047">
    <property type="entry name" value="F-box-like_dom_sf"/>
</dbReference>
<evidence type="ECO:0000313" key="4">
    <source>
        <dbReference type="Proteomes" id="UP000324705"/>
    </source>
</evidence>
<dbReference type="PROSITE" id="PS50181">
    <property type="entry name" value="FBOX"/>
    <property type="match status" value="1"/>
</dbReference>
<evidence type="ECO:0000313" key="3">
    <source>
        <dbReference type="EMBL" id="VAI63049.1"/>
    </source>
</evidence>
<dbReference type="InterPro" id="IPR044997">
    <property type="entry name" value="F-box_plant"/>
</dbReference>
<dbReference type="AlphaFoldDB" id="A0A9R1BFT0"/>
<evidence type="ECO:0000259" key="2">
    <source>
        <dbReference type="PROSITE" id="PS50181"/>
    </source>
</evidence>